<keyword evidence="1" id="KW-0175">Coiled coil</keyword>
<reference evidence="4 5" key="1">
    <citation type="journal article" date="2015" name="Fungal Genet. Biol.">
        <title>Evolution of novel wood decay mechanisms in Agaricales revealed by the genome sequences of Fistulina hepatica and Cylindrobasidium torrendii.</title>
        <authorList>
            <person name="Floudas D."/>
            <person name="Held B.W."/>
            <person name="Riley R."/>
            <person name="Nagy L.G."/>
            <person name="Koehler G."/>
            <person name="Ransdell A.S."/>
            <person name="Younus H."/>
            <person name="Chow J."/>
            <person name="Chiniquy J."/>
            <person name="Lipzen A."/>
            <person name="Tritt A."/>
            <person name="Sun H."/>
            <person name="Haridas S."/>
            <person name="LaButti K."/>
            <person name="Ohm R.A."/>
            <person name="Kues U."/>
            <person name="Blanchette R.A."/>
            <person name="Grigoriev I.V."/>
            <person name="Minto R.E."/>
            <person name="Hibbett D.S."/>
        </authorList>
    </citation>
    <scope>NUCLEOTIDE SEQUENCE [LARGE SCALE GENOMIC DNA]</scope>
    <source>
        <strain evidence="4 5">ATCC 64428</strain>
    </source>
</reference>
<dbReference type="AlphaFoldDB" id="A0A0D7A7F2"/>
<feature type="region of interest" description="Disordered" evidence="2">
    <location>
        <begin position="1"/>
        <end position="34"/>
    </location>
</feature>
<feature type="compositionally biased region" description="Polar residues" evidence="2">
    <location>
        <begin position="11"/>
        <end position="24"/>
    </location>
</feature>
<dbReference type="EMBL" id="KN882045">
    <property type="protein sequence ID" value="KIY45831.1"/>
    <property type="molecule type" value="Genomic_DNA"/>
</dbReference>
<organism evidence="4 5">
    <name type="scientific">Fistulina hepatica ATCC 64428</name>
    <dbReference type="NCBI Taxonomy" id="1128425"/>
    <lineage>
        <taxon>Eukaryota</taxon>
        <taxon>Fungi</taxon>
        <taxon>Dikarya</taxon>
        <taxon>Basidiomycota</taxon>
        <taxon>Agaricomycotina</taxon>
        <taxon>Agaricomycetes</taxon>
        <taxon>Agaricomycetidae</taxon>
        <taxon>Agaricales</taxon>
        <taxon>Fistulinaceae</taxon>
        <taxon>Fistulina</taxon>
    </lineage>
</organism>
<sequence>MISPFGATRIPPTTSTSVEASVQSDIRMDSEKHAADAGDRRLASSVALVPSLKQYPAITHFIAFTCLLLPIAFAPYLTVRGQVRGLRREVQRLTHESTRLNQELTILERRSVTWKEHTEGRHLLDRTISDLRDLRSQVQCDKDSSKHYESRVRDVSSTISAIQDRSRAHEDILRSLGASLADVAQFMHRVDLITLTDEDDASKQSLDRLRSLAASMHNLSSHDNKASPPS</sequence>
<evidence type="ECO:0000313" key="5">
    <source>
        <dbReference type="Proteomes" id="UP000054144"/>
    </source>
</evidence>
<keyword evidence="3" id="KW-0812">Transmembrane</keyword>
<dbReference type="OrthoDB" id="3232130at2759"/>
<evidence type="ECO:0000256" key="3">
    <source>
        <dbReference type="SAM" id="Phobius"/>
    </source>
</evidence>
<evidence type="ECO:0000256" key="2">
    <source>
        <dbReference type="SAM" id="MobiDB-lite"/>
    </source>
</evidence>
<evidence type="ECO:0000313" key="4">
    <source>
        <dbReference type="EMBL" id="KIY45831.1"/>
    </source>
</evidence>
<gene>
    <name evidence="4" type="ORF">FISHEDRAFT_76076</name>
</gene>
<accession>A0A0D7A7F2</accession>
<name>A0A0D7A7F2_9AGAR</name>
<keyword evidence="3" id="KW-0472">Membrane</keyword>
<protein>
    <submittedName>
        <fullName evidence="4">Uncharacterized protein</fullName>
    </submittedName>
</protein>
<feature type="coiled-coil region" evidence="1">
    <location>
        <begin position="83"/>
        <end position="110"/>
    </location>
</feature>
<evidence type="ECO:0000256" key="1">
    <source>
        <dbReference type="SAM" id="Coils"/>
    </source>
</evidence>
<proteinExistence type="predicted"/>
<keyword evidence="5" id="KW-1185">Reference proteome</keyword>
<dbReference type="Proteomes" id="UP000054144">
    <property type="component" value="Unassembled WGS sequence"/>
</dbReference>
<keyword evidence="3" id="KW-1133">Transmembrane helix</keyword>
<feature type="transmembrane region" description="Helical" evidence="3">
    <location>
        <begin position="57"/>
        <end position="79"/>
    </location>
</feature>